<proteinExistence type="predicted"/>
<dbReference type="RefSeq" id="WP_344593731.1">
    <property type="nucleotide sequence ID" value="NZ_BAAARW010000023.1"/>
</dbReference>
<sequence length="71" mass="8149">MLAYLTEDPDDPIVFFHLWNGTWPPERDEAVILAVRFGDGPFSETFTYTRRRPPQTRTSPITLRSVIPVGT</sequence>
<gene>
    <name evidence="1" type="ORF">GCM10010191_62130</name>
</gene>
<keyword evidence="2" id="KW-1185">Reference proteome</keyword>
<accession>A0ABN3JRS1</accession>
<organism evidence="1 2">
    <name type="scientific">Actinomadura vinacea</name>
    <dbReference type="NCBI Taxonomy" id="115336"/>
    <lineage>
        <taxon>Bacteria</taxon>
        <taxon>Bacillati</taxon>
        <taxon>Actinomycetota</taxon>
        <taxon>Actinomycetes</taxon>
        <taxon>Streptosporangiales</taxon>
        <taxon>Thermomonosporaceae</taxon>
        <taxon>Actinomadura</taxon>
    </lineage>
</organism>
<evidence type="ECO:0000313" key="2">
    <source>
        <dbReference type="Proteomes" id="UP001501231"/>
    </source>
</evidence>
<reference evidence="1 2" key="1">
    <citation type="journal article" date="2019" name="Int. J. Syst. Evol. Microbiol.">
        <title>The Global Catalogue of Microorganisms (GCM) 10K type strain sequencing project: providing services to taxonomists for standard genome sequencing and annotation.</title>
        <authorList>
            <consortium name="The Broad Institute Genomics Platform"/>
            <consortium name="The Broad Institute Genome Sequencing Center for Infectious Disease"/>
            <person name="Wu L."/>
            <person name="Ma J."/>
        </authorList>
    </citation>
    <scope>NUCLEOTIDE SEQUENCE [LARGE SCALE GENOMIC DNA]</scope>
    <source>
        <strain evidence="1 2">JCM 3325</strain>
    </source>
</reference>
<name>A0ABN3JRS1_9ACTN</name>
<protein>
    <submittedName>
        <fullName evidence="1">Uncharacterized protein</fullName>
    </submittedName>
</protein>
<evidence type="ECO:0000313" key="1">
    <source>
        <dbReference type="EMBL" id="GAA2438497.1"/>
    </source>
</evidence>
<dbReference type="Proteomes" id="UP001501231">
    <property type="component" value="Unassembled WGS sequence"/>
</dbReference>
<comment type="caution">
    <text evidence="1">The sequence shown here is derived from an EMBL/GenBank/DDBJ whole genome shotgun (WGS) entry which is preliminary data.</text>
</comment>
<dbReference type="EMBL" id="BAAARW010000023">
    <property type="protein sequence ID" value="GAA2438497.1"/>
    <property type="molecule type" value="Genomic_DNA"/>
</dbReference>